<dbReference type="EMBL" id="CP150096">
    <property type="protein sequence ID" value="WZN45646.1"/>
    <property type="molecule type" value="Genomic_DNA"/>
</dbReference>
<organism evidence="1 2">
    <name type="scientific">Chitinophaga caseinilytica</name>
    <dbReference type="NCBI Taxonomy" id="2267521"/>
    <lineage>
        <taxon>Bacteria</taxon>
        <taxon>Pseudomonadati</taxon>
        <taxon>Bacteroidota</taxon>
        <taxon>Chitinophagia</taxon>
        <taxon>Chitinophagales</taxon>
        <taxon>Chitinophagaceae</taxon>
        <taxon>Chitinophaga</taxon>
    </lineage>
</organism>
<sequence>MKLDSISAHNLQSFELLRLLHPLTEEEAAAIVGDGLPFEIVEGFMDVTDLSVSDLCFALNATGSGFRAWRDRGVFPKPISNIIMQLVEIYAYGYSQFGRRKKFNSWMQEPSMRLGMIPPMALISDEFGLRELLQALKRMETLELQ</sequence>
<accession>A0ABZ2Z039</accession>
<protein>
    <submittedName>
        <fullName evidence="1">Antitoxin Xre/MbcA/ParS toxin-binding domain-containing protein</fullName>
    </submittedName>
</protein>
<evidence type="ECO:0000313" key="2">
    <source>
        <dbReference type="Proteomes" id="UP001449657"/>
    </source>
</evidence>
<dbReference type="Proteomes" id="UP001449657">
    <property type="component" value="Chromosome"/>
</dbReference>
<name>A0ABZ2Z039_9BACT</name>
<gene>
    <name evidence="1" type="ORF">WJU22_22355</name>
</gene>
<evidence type="ECO:0000313" key="1">
    <source>
        <dbReference type="EMBL" id="WZN45646.1"/>
    </source>
</evidence>
<dbReference type="RefSeq" id="WP_341840397.1">
    <property type="nucleotide sequence ID" value="NZ_CP149792.1"/>
</dbReference>
<keyword evidence="2" id="KW-1185">Reference proteome</keyword>
<reference evidence="1 2" key="1">
    <citation type="submission" date="2024-03" db="EMBL/GenBank/DDBJ databases">
        <title>Chitinophaga caseinilytica sp. nov., a casein hydrolysing bacterium isolated from forest soil.</title>
        <authorList>
            <person name="Lee D.S."/>
            <person name="Han D.M."/>
            <person name="Baek J.H."/>
            <person name="Choi D.G."/>
            <person name="Jeon J.H."/>
            <person name="Jeon C.O."/>
        </authorList>
    </citation>
    <scope>NUCLEOTIDE SEQUENCE [LARGE SCALE GENOMIC DNA]</scope>
    <source>
        <strain evidence="1 2">KACC 19118</strain>
    </source>
</reference>
<proteinExistence type="predicted"/>